<dbReference type="GO" id="GO:0003677">
    <property type="term" value="F:DNA binding"/>
    <property type="evidence" value="ECO:0007669"/>
    <property type="project" value="UniProtKB-KW"/>
</dbReference>
<sequence length="502" mass="58106">MFCKKSFSFFLVNSVKSKEKIDNRKEKLMWEKVEKKQGPIYRQIMEQIMREIENGRINPGSQLESERKLGQLFGVNRSTVVHALEELRELGVLTSKRGSGWFVNQTEWGKFAVPRIDWRQMISPRYEQTDWYEQKIREAKQIQKTSFLDLYASEMPDELLPNFEFPSYSLEEILAEEKEMDLLGYTPLRNKIKRYLESKFELAFSPNQLLVTGGGQQAIFLILQTILSAGEGIAVESPSFFYRLPLFKASGTRLFGIPMDEEGIDLEKLKESIHKNKLKAVLINPNFQNPTGKVMSQKRREKLVELCRQYRLPIIEDDVFTDLSFLNQEEVLPIRTIDPDNVLYVGSLSRVLGKTTKIGWVIGPETFISQLAQAQEMMEFSMNILTQITVANVFNEAIDLKMQDVRKKLKEKSRLISAWGDSQSFFKLHSILGGYYAWITWDGKKLDPELAEKVVDMGLGIAPSLLFGQDINGIRINYSRLDENQIPLFYSKMKILEKWLTE</sequence>
<dbReference type="GO" id="GO:0030170">
    <property type="term" value="F:pyridoxal phosphate binding"/>
    <property type="evidence" value="ECO:0007669"/>
    <property type="project" value="InterPro"/>
</dbReference>
<evidence type="ECO:0000313" key="9">
    <source>
        <dbReference type="Proteomes" id="UP000191171"/>
    </source>
</evidence>
<keyword evidence="2" id="KW-0808">Transferase</keyword>
<dbReference type="InterPro" id="IPR004839">
    <property type="entry name" value="Aminotransferase_I/II_large"/>
</dbReference>
<dbReference type="GO" id="GO:0003700">
    <property type="term" value="F:DNA-binding transcription factor activity"/>
    <property type="evidence" value="ECO:0007669"/>
    <property type="project" value="InterPro"/>
</dbReference>
<dbReference type="Gene3D" id="1.10.10.10">
    <property type="entry name" value="Winged helix-like DNA-binding domain superfamily/Winged helix DNA-binding domain"/>
    <property type="match status" value="1"/>
</dbReference>
<dbReference type="AlphaFoldDB" id="A0A1S8KSY0"/>
<keyword evidence="4" id="KW-0805">Transcription regulation</keyword>
<proteinExistence type="inferred from homology"/>
<evidence type="ECO:0000256" key="5">
    <source>
        <dbReference type="ARBA" id="ARBA00023125"/>
    </source>
</evidence>
<dbReference type="SUPFAM" id="SSF53383">
    <property type="entry name" value="PLP-dependent transferases"/>
    <property type="match status" value="1"/>
</dbReference>
<dbReference type="EMBL" id="MVGJ01000033">
    <property type="protein sequence ID" value="OOL82839.1"/>
    <property type="molecule type" value="Genomic_DNA"/>
</dbReference>
<keyword evidence="5" id="KW-0238">DNA-binding</keyword>
<dbReference type="InterPro" id="IPR000524">
    <property type="entry name" value="Tscrpt_reg_HTH_GntR"/>
</dbReference>
<dbReference type="Gene3D" id="3.40.640.10">
    <property type="entry name" value="Type I PLP-dependent aspartate aminotransferase-like (Major domain)"/>
    <property type="match status" value="1"/>
</dbReference>
<organism evidence="8 9">
    <name type="scientific">Enterococcus faecium</name>
    <name type="common">Streptococcus faecium</name>
    <dbReference type="NCBI Taxonomy" id="1352"/>
    <lineage>
        <taxon>Bacteria</taxon>
        <taxon>Bacillati</taxon>
        <taxon>Bacillota</taxon>
        <taxon>Bacilli</taxon>
        <taxon>Lactobacillales</taxon>
        <taxon>Enterococcaceae</taxon>
        <taxon>Enterococcus</taxon>
    </lineage>
</organism>
<dbReference type="Proteomes" id="UP000191171">
    <property type="component" value="Unassembled WGS sequence"/>
</dbReference>
<keyword evidence="6" id="KW-0804">Transcription</keyword>
<gene>
    <name evidence="8" type="ORF">B1P95_07265</name>
</gene>
<reference evidence="8 9" key="1">
    <citation type="submission" date="2017-02" db="EMBL/GenBank/DDBJ databases">
        <title>Clonality and virulence of isolates of VRE in Hematopoietic Stem Cell Transplanted (HSCT) patients.</title>
        <authorList>
            <person name="Marchi A.P."/>
            <person name="Martins R.C."/>
            <person name="Marie S.K."/>
            <person name="Levin A.S."/>
            <person name="Costa S.F."/>
        </authorList>
    </citation>
    <scope>NUCLEOTIDE SEQUENCE [LARGE SCALE GENOMIC DNA]</scope>
    <source>
        <strain evidence="8 9">LIM1759</strain>
    </source>
</reference>
<dbReference type="PROSITE" id="PS50949">
    <property type="entry name" value="HTH_GNTR"/>
    <property type="match status" value="1"/>
</dbReference>
<dbReference type="GO" id="GO:0008483">
    <property type="term" value="F:transaminase activity"/>
    <property type="evidence" value="ECO:0007669"/>
    <property type="project" value="UniProtKB-KW"/>
</dbReference>
<dbReference type="CDD" id="cd07377">
    <property type="entry name" value="WHTH_GntR"/>
    <property type="match status" value="1"/>
</dbReference>
<comment type="similarity">
    <text evidence="1">In the C-terminal section; belongs to the class-I pyridoxal-phosphate-dependent aminotransferase family.</text>
</comment>
<dbReference type="SMART" id="SM00345">
    <property type="entry name" value="HTH_GNTR"/>
    <property type="match status" value="1"/>
</dbReference>
<evidence type="ECO:0000256" key="6">
    <source>
        <dbReference type="ARBA" id="ARBA00023163"/>
    </source>
</evidence>
<name>A0A1S8KSY0_ENTFC</name>
<dbReference type="Pfam" id="PF00155">
    <property type="entry name" value="Aminotran_1_2"/>
    <property type="match status" value="1"/>
</dbReference>
<dbReference type="Gene3D" id="3.90.1150.10">
    <property type="entry name" value="Aspartate Aminotransferase, domain 1"/>
    <property type="match status" value="1"/>
</dbReference>
<dbReference type="InterPro" id="IPR015424">
    <property type="entry name" value="PyrdxlP-dep_Trfase"/>
</dbReference>
<evidence type="ECO:0000256" key="1">
    <source>
        <dbReference type="ARBA" id="ARBA00005384"/>
    </source>
</evidence>
<dbReference type="InterPro" id="IPR036388">
    <property type="entry name" value="WH-like_DNA-bd_sf"/>
</dbReference>
<accession>A0A1S8KSY0</accession>
<evidence type="ECO:0000256" key="4">
    <source>
        <dbReference type="ARBA" id="ARBA00023015"/>
    </source>
</evidence>
<comment type="caution">
    <text evidence="8">The sequence shown here is derived from an EMBL/GenBank/DDBJ whole genome shotgun (WGS) entry which is preliminary data.</text>
</comment>
<dbReference type="PANTHER" id="PTHR46577:SF2">
    <property type="entry name" value="TRANSCRIPTIONAL REGULATORY PROTEIN"/>
    <property type="match status" value="1"/>
</dbReference>
<keyword evidence="3" id="KW-0663">Pyridoxal phosphate</keyword>
<evidence type="ECO:0000256" key="2">
    <source>
        <dbReference type="ARBA" id="ARBA00022576"/>
    </source>
</evidence>
<protein>
    <submittedName>
        <fullName evidence="8">GntR family transcriptional regulator</fullName>
    </submittedName>
</protein>
<dbReference type="SUPFAM" id="SSF46785">
    <property type="entry name" value="Winged helix' DNA-binding domain"/>
    <property type="match status" value="1"/>
</dbReference>
<keyword evidence="2" id="KW-0032">Aminotransferase</keyword>
<evidence type="ECO:0000313" key="8">
    <source>
        <dbReference type="EMBL" id="OOL82839.1"/>
    </source>
</evidence>
<dbReference type="PANTHER" id="PTHR46577">
    <property type="entry name" value="HTH-TYPE TRANSCRIPTIONAL REGULATORY PROTEIN GABR"/>
    <property type="match status" value="1"/>
</dbReference>
<evidence type="ECO:0000256" key="3">
    <source>
        <dbReference type="ARBA" id="ARBA00022898"/>
    </source>
</evidence>
<dbReference type="InterPro" id="IPR036390">
    <property type="entry name" value="WH_DNA-bd_sf"/>
</dbReference>
<evidence type="ECO:0000259" key="7">
    <source>
        <dbReference type="PROSITE" id="PS50949"/>
    </source>
</evidence>
<dbReference type="InterPro" id="IPR051446">
    <property type="entry name" value="HTH_trans_reg/aminotransferase"/>
</dbReference>
<dbReference type="CDD" id="cd00609">
    <property type="entry name" value="AAT_like"/>
    <property type="match status" value="1"/>
</dbReference>
<dbReference type="InterPro" id="IPR015422">
    <property type="entry name" value="PyrdxlP-dep_Trfase_small"/>
</dbReference>
<dbReference type="Pfam" id="PF00392">
    <property type="entry name" value="GntR"/>
    <property type="match status" value="1"/>
</dbReference>
<dbReference type="InterPro" id="IPR015421">
    <property type="entry name" value="PyrdxlP-dep_Trfase_major"/>
</dbReference>
<feature type="domain" description="HTH gntR-type" evidence="7">
    <location>
        <begin position="38"/>
        <end position="106"/>
    </location>
</feature>